<dbReference type="PROSITE" id="PS51257">
    <property type="entry name" value="PROKAR_LIPOPROTEIN"/>
    <property type="match status" value="1"/>
</dbReference>
<evidence type="ECO:0000313" key="3">
    <source>
        <dbReference type="Proteomes" id="UP000183257"/>
    </source>
</evidence>
<keyword evidence="3" id="KW-1185">Reference proteome</keyword>
<dbReference type="Proteomes" id="UP000183257">
    <property type="component" value="Unassembled WGS sequence"/>
</dbReference>
<dbReference type="AlphaFoldDB" id="A0A1K1P3Y1"/>
<proteinExistence type="predicted"/>
<dbReference type="STRING" id="76595.SAMN05660313_01590"/>
<dbReference type="Pfam" id="PF00581">
    <property type="entry name" value="Rhodanese"/>
    <property type="match status" value="1"/>
</dbReference>
<dbReference type="PANTHER" id="PTHR43031">
    <property type="entry name" value="FAD-DEPENDENT OXIDOREDUCTASE"/>
    <property type="match status" value="1"/>
</dbReference>
<reference evidence="3" key="1">
    <citation type="submission" date="2016-11" db="EMBL/GenBank/DDBJ databases">
        <authorList>
            <person name="Varghese N."/>
            <person name="Submissions S."/>
        </authorList>
    </citation>
    <scope>NUCLEOTIDE SEQUENCE [LARGE SCALE GENOMIC DNA]</scope>
    <source>
        <strain evidence="3">DSM 24786</strain>
    </source>
</reference>
<evidence type="ECO:0000313" key="2">
    <source>
        <dbReference type="EMBL" id="SFW42165.1"/>
    </source>
</evidence>
<dbReference type="SUPFAM" id="SSF52821">
    <property type="entry name" value="Rhodanese/Cell cycle control phosphatase"/>
    <property type="match status" value="1"/>
</dbReference>
<dbReference type="InterPro" id="IPR050229">
    <property type="entry name" value="GlpE_sulfurtransferase"/>
</dbReference>
<accession>A0A1K1P3Y1</accession>
<sequence length="118" mass="13053">MKYFFSIIFFALVITSCSQSKSKHITEFSQSDIKNTLLVDVRTSEEFGLGHLENAKNVNVLSDSFTSYFDSIPKSKTIYVYCKSGGRSAKAAEKLTSLGYNAINLLGGYDAVKENAKN</sequence>
<dbReference type="InterPro" id="IPR001763">
    <property type="entry name" value="Rhodanese-like_dom"/>
</dbReference>
<dbReference type="RefSeq" id="WP_072303251.1">
    <property type="nucleotide sequence ID" value="NZ_FPIY01000002.1"/>
</dbReference>
<dbReference type="InterPro" id="IPR036873">
    <property type="entry name" value="Rhodanese-like_dom_sf"/>
</dbReference>
<dbReference type="CDD" id="cd00158">
    <property type="entry name" value="RHOD"/>
    <property type="match status" value="1"/>
</dbReference>
<name>A0A1K1P3Y1_9FLAO</name>
<dbReference type="GO" id="GO:0016740">
    <property type="term" value="F:transferase activity"/>
    <property type="evidence" value="ECO:0007669"/>
    <property type="project" value="UniProtKB-KW"/>
</dbReference>
<dbReference type="OrthoDB" id="9808735at2"/>
<dbReference type="Gene3D" id="3.40.250.10">
    <property type="entry name" value="Rhodanese-like domain"/>
    <property type="match status" value="1"/>
</dbReference>
<organism evidence="2 3">
    <name type="scientific">Cellulophaga fucicola</name>
    <dbReference type="NCBI Taxonomy" id="76595"/>
    <lineage>
        <taxon>Bacteria</taxon>
        <taxon>Pseudomonadati</taxon>
        <taxon>Bacteroidota</taxon>
        <taxon>Flavobacteriia</taxon>
        <taxon>Flavobacteriales</taxon>
        <taxon>Flavobacteriaceae</taxon>
        <taxon>Cellulophaga</taxon>
    </lineage>
</organism>
<dbReference type="PANTHER" id="PTHR43031:SF1">
    <property type="entry name" value="PYRIDINE NUCLEOTIDE-DISULPHIDE OXIDOREDUCTASE"/>
    <property type="match status" value="1"/>
</dbReference>
<gene>
    <name evidence="2" type="ORF">SAMN05660313_01590</name>
</gene>
<evidence type="ECO:0000259" key="1">
    <source>
        <dbReference type="PROSITE" id="PS50206"/>
    </source>
</evidence>
<protein>
    <submittedName>
        <fullName evidence="2">Rhodanese-related sulfurtransferase</fullName>
    </submittedName>
</protein>
<dbReference type="SMART" id="SM00450">
    <property type="entry name" value="RHOD"/>
    <property type="match status" value="1"/>
</dbReference>
<keyword evidence="2" id="KW-0808">Transferase</keyword>
<dbReference type="PROSITE" id="PS50206">
    <property type="entry name" value="RHODANESE_3"/>
    <property type="match status" value="1"/>
</dbReference>
<dbReference type="EMBL" id="FPIY01000002">
    <property type="protein sequence ID" value="SFW42165.1"/>
    <property type="molecule type" value="Genomic_DNA"/>
</dbReference>
<feature type="domain" description="Rhodanese" evidence="1">
    <location>
        <begin position="32"/>
        <end position="117"/>
    </location>
</feature>